<comment type="caution">
    <text evidence="2">The sequence shown here is derived from an EMBL/GenBank/DDBJ whole genome shotgun (WGS) entry which is preliminary data.</text>
</comment>
<accession>A0A812TTY7</accession>
<feature type="region of interest" description="Disordered" evidence="1">
    <location>
        <begin position="126"/>
        <end position="154"/>
    </location>
</feature>
<feature type="compositionally biased region" description="Basic and acidic residues" evidence="1">
    <location>
        <begin position="128"/>
        <end position="138"/>
    </location>
</feature>
<organism evidence="2 3">
    <name type="scientific">Symbiodinium pilosum</name>
    <name type="common">Dinoflagellate</name>
    <dbReference type="NCBI Taxonomy" id="2952"/>
    <lineage>
        <taxon>Eukaryota</taxon>
        <taxon>Sar</taxon>
        <taxon>Alveolata</taxon>
        <taxon>Dinophyceae</taxon>
        <taxon>Suessiales</taxon>
        <taxon>Symbiodiniaceae</taxon>
        <taxon>Symbiodinium</taxon>
    </lineage>
</organism>
<dbReference type="EMBL" id="CAJNIZ010033068">
    <property type="protein sequence ID" value="CAE7542203.1"/>
    <property type="molecule type" value="Genomic_DNA"/>
</dbReference>
<name>A0A812TTY7_SYMPI</name>
<dbReference type="OrthoDB" id="411932at2759"/>
<gene>
    <name evidence="2" type="ORF">SPIL2461_LOCUS14359</name>
</gene>
<evidence type="ECO:0000313" key="3">
    <source>
        <dbReference type="Proteomes" id="UP000649617"/>
    </source>
</evidence>
<proteinExistence type="predicted"/>
<evidence type="ECO:0000256" key="1">
    <source>
        <dbReference type="SAM" id="MobiDB-lite"/>
    </source>
</evidence>
<reference evidence="2" key="1">
    <citation type="submission" date="2021-02" db="EMBL/GenBank/DDBJ databases">
        <authorList>
            <person name="Dougan E. K."/>
            <person name="Rhodes N."/>
            <person name="Thang M."/>
            <person name="Chan C."/>
        </authorList>
    </citation>
    <scope>NUCLEOTIDE SEQUENCE</scope>
</reference>
<dbReference type="AlphaFoldDB" id="A0A812TTY7"/>
<sequence>MQFLKDEVAEAEKTKDYLVLLIHDVNGHFAPWETDDQVERYHYFSEVVAGSRTIAVFSGHFHPIGGQRIGTWAHLRDSRKQEDLVNAFGETIPSLRSYAPDYSAFLVTQWNVARCFWRFGSVQVPTKDQPRGDPSWKDPEDDNQQNTFSIPDCTIDDEYMPPQRDASLMVSGCSQSPLVLLPLLVLASLLRGASANF</sequence>
<keyword evidence="3" id="KW-1185">Reference proteome</keyword>
<protein>
    <submittedName>
        <fullName evidence="2">Uncharacterized protein</fullName>
    </submittedName>
</protein>
<dbReference type="Proteomes" id="UP000649617">
    <property type="component" value="Unassembled WGS sequence"/>
</dbReference>
<evidence type="ECO:0000313" key="2">
    <source>
        <dbReference type="EMBL" id="CAE7542203.1"/>
    </source>
</evidence>